<dbReference type="OrthoDB" id="9812907at2"/>
<organism evidence="6 7">
    <name type="scientific">Paracoccus sphaerophysae</name>
    <dbReference type="NCBI Taxonomy" id="690417"/>
    <lineage>
        <taxon>Bacteria</taxon>
        <taxon>Pseudomonadati</taxon>
        <taxon>Pseudomonadota</taxon>
        <taxon>Alphaproteobacteria</taxon>
        <taxon>Rhodobacterales</taxon>
        <taxon>Paracoccaceae</taxon>
        <taxon>Paracoccus</taxon>
    </lineage>
</organism>
<dbReference type="AlphaFoldDB" id="A0A099F927"/>
<gene>
    <name evidence="6" type="ORF">IC63_10515</name>
</gene>
<reference evidence="6 7" key="1">
    <citation type="submission" date="2014-09" db="EMBL/GenBank/DDBJ databases">
        <authorList>
            <person name="McGinnis J.M."/>
            <person name="Wolfgang W.J."/>
        </authorList>
    </citation>
    <scope>NUCLEOTIDE SEQUENCE [LARGE SCALE GENOMIC DNA]</scope>
    <source>
        <strain evidence="6 7">HAMBI 3106</strain>
    </source>
</reference>
<keyword evidence="1" id="KW-0560">Oxidoreductase</keyword>
<dbReference type="STRING" id="690417.IC63_10515"/>
<name>A0A099F927_9RHOB</name>
<dbReference type="PANTHER" id="PTHR43060:SF15">
    <property type="entry name" value="3-HYDROXYISOBUTYRATE DEHYDROGENASE-LIKE 1, MITOCHONDRIAL-RELATED"/>
    <property type="match status" value="1"/>
</dbReference>
<keyword evidence="2" id="KW-0520">NAD</keyword>
<dbReference type="InterPro" id="IPR015815">
    <property type="entry name" value="HIBADH-related"/>
</dbReference>
<dbReference type="GO" id="GO:0051287">
    <property type="term" value="F:NAD binding"/>
    <property type="evidence" value="ECO:0007669"/>
    <property type="project" value="InterPro"/>
</dbReference>
<dbReference type="InterPro" id="IPR029154">
    <property type="entry name" value="HIBADH-like_NADP-bd"/>
</dbReference>
<protein>
    <submittedName>
        <fullName evidence="6">3-hydroxyisobutyrate dehydrogenase</fullName>
    </submittedName>
</protein>
<reference evidence="6 7" key="2">
    <citation type="submission" date="2014-10" db="EMBL/GenBank/DDBJ databases">
        <title>Paracoccus sanguinis sp. nov., isolated from clinical specimens of New York State patients.</title>
        <authorList>
            <person name="Mingle L.A."/>
            <person name="Cole J.A."/>
            <person name="Lapierre P."/>
            <person name="Musser K.A."/>
        </authorList>
    </citation>
    <scope>NUCLEOTIDE SEQUENCE [LARGE SCALE GENOMIC DNA]</scope>
    <source>
        <strain evidence="6 7">HAMBI 3106</strain>
    </source>
</reference>
<dbReference type="SUPFAM" id="SSF51735">
    <property type="entry name" value="NAD(P)-binding Rossmann-fold domains"/>
    <property type="match status" value="1"/>
</dbReference>
<dbReference type="GO" id="GO:0050661">
    <property type="term" value="F:NADP binding"/>
    <property type="evidence" value="ECO:0007669"/>
    <property type="project" value="InterPro"/>
</dbReference>
<feature type="active site" evidence="3">
    <location>
        <position position="190"/>
    </location>
</feature>
<feature type="domain" description="3-hydroxyisobutyrate dehydrogenase-like NAD-binding" evidence="5">
    <location>
        <begin position="184"/>
        <end position="295"/>
    </location>
</feature>
<dbReference type="RefSeq" id="WP_036719834.1">
    <property type="nucleotide sequence ID" value="NZ_JRKS01000031.1"/>
</dbReference>
<sequence length="321" mass="33272">MTEARTEKPRIGFIGVGFMGHGMAKNLIEKGHAMQVIGNRNRQPVEDLLARGATEAASPAAMAASVDIIHLCLPNSASVIHLCLPNSASVEAVMRGPDGILAGARPGLIVIDTTTADPGSTVALAEDLAARGGTLVDAPLGRTPKEAEAGTLDAMVGCDEATFQRILPVIRCWAANINHVGPTGSAHKMKLIMNFIAMGYAALYAEALTTAAKAGIAPQTVQKVIGSSRMANGFFETFMTGAVGRDREVHKFTITNAAKDLRYCAQMAMAGGMANPMGAAMRSMFAQAEAAGHGGDFVPQLADLFAAANGLDLADAVKRGA</sequence>
<dbReference type="PIRSF" id="PIRSF000103">
    <property type="entry name" value="HIBADH"/>
    <property type="match status" value="1"/>
</dbReference>
<dbReference type="GO" id="GO:0016491">
    <property type="term" value="F:oxidoreductase activity"/>
    <property type="evidence" value="ECO:0007669"/>
    <property type="project" value="UniProtKB-KW"/>
</dbReference>
<dbReference type="Pfam" id="PF14833">
    <property type="entry name" value="NAD_binding_11"/>
    <property type="match status" value="1"/>
</dbReference>
<dbReference type="SUPFAM" id="SSF48179">
    <property type="entry name" value="6-phosphogluconate dehydrogenase C-terminal domain-like"/>
    <property type="match status" value="1"/>
</dbReference>
<dbReference type="EMBL" id="JRKS01000031">
    <property type="protein sequence ID" value="KGJ06577.1"/>
    <property type="molecule type" value="Genomic_DNA"/>
</dbReference>
<proteinExistence type="predicted"/>
<evidence type="ECO:0000259" key="4">
    <source>
        <dbReference type="Pfam" id="PF03446"/>
    </source>
</evidence>
<feature type="domain" description="6-phosphogluconate dehydrogenase NADP-binding" evidence="4">
    <location>
        <begin position="10"/>
        <end position="181"/>
    </location>
</feature>
<evidence type="ECO:0000313" key="7">
    <source>
        <dbReference type="Proteomes" id="UP000029917"/>
    </source>
</evidence>
<evidence type="ECO:0000259" key="5">
    <source>
        <dbReference type="Pfam" id="PF14833"/>
    </source>
</evidence>
<accession>A0A099F927</accession>
<evidence type="ECO:0000256" key="1">
    <source>
        <dbReference type="ARBA" id="ARBA00023002"/>
    </source>
</evidence>
<dbReference type="Gene3D" id="3.40.50.720">
    <property type="entry name" value="NAD(P)-binding Rossmann-like Domain"/>
    <property type="match status" value="1"/>
</dbReference>
<evidence type="ECO:0000313" key="6">
    <source>
        <dbReference type="EMBL" id="KGJ06577.1"/>
    </source>
</evidence>
<dbReference type="PANTHER" id="PTHR43060">
    <property type="entry name" value="3-HYDROXYISOBUTYRATE DEHYDROGENASE-LIKE 1, MITOCHONDRIAL-RELATED"/>
    <property type="match status" value="1"/>
</dbReference>
<comment type="caution">
    <text evidence="6">The sequence shown here is derived from an EMBL/GenBank/DDBJ whole genome shotgun (WGS) entry which is preliminary data.</text>
</comment>
<evidence type="ECO:0000256" key="3">
    <source>
        <dbReference type="PIRSR" id="PIRSR000103-1"/>
    </source>
</evidence>
<evidence type="ECO:0000256" key="2">
    <source>
        <dbReference type="ARBA" id="ARBA00023027"/>
    </source>
</evidence>
<dbReference type="Pfam" id="PF03446">
    <property type="entry name" value="NAD_binding_2"/>
    <property type="match status" value="1"/>
</dbReference>
<dbReference type="InterPro" id="IPR006115">
    <property type="entry name" value="6PGDH_NADP-bd"/>
</dbReference>
<dbReference type="InterPro" id="IPR008927">
    <property type="entry name" value="6-PGluconate_DH-like_C_sf"/>
</dbReference>
<dbReference type="Gene3D" id="1.10.1040.10">
    <property type="entry name" value="N-(1-d-carboxylethyl)-l-norvaline Dehydrogenase, domain 2"/>
    <property type="match status" value="1"/>
</dbReference>
<dbReference type="Proteomes" id="UP000029917">
    <property type="component" value="Unassembled WGS sequence"/>
</dbReference>
<dbReference type="InterPro" id="IPR013328">
    <property type="entry name" value="6PGD_dom2"/>
</dbReference>
<keyword evidence="7" id="KW-1185">Reference proteome</keyword>
<dbReference type="InterPro" id="IPR036291">
    <property type="entry name" value="NAD(P)-bd_dom_sf"/>
</dbReference>